<name>A0A2T7A593_TUBBO</name>
<sequence length="250" mass="28219">MLFLQETESSTNQTRPLPTLTRALNAISQYPITRHLIAHLPRKDVYNLALSHSAIYYTLNLQSRASHESVLARCIRTCDGPPCWGVPEDMYFIEPKQHKALEEDPGEDMDVQIQSIAANTRQCGTRLAAAGYAPLALLFPQFPHECAIELANQDDVYYDFNNFMKHDRIPSPDPTCSKKSECADYCYSCWECGVKGSPPYGGFFMCGWCLGRVGFVAAFCGYREPRNVTQYITEYHSVNQRTVPKSALEP</sequence>
<evidence type="ECO:0000313" key="2">
    <source>
        <dbReference type="Proteomes" id="UP000244722"/>
    </source>
</evidence>
<accession>A0A2T7A593</accession>
<comment type="caution">
    <text evidence="1">The sequence shown here is derived from an EMBL/GenBank/DDBJ whole genome shotgun (WGS) entry which is preliminary data.</text>
</comment>
<organism evidence="1 2">
    <name type="scientific">Tuber borchii</name>
    <name type="common">White truffle</name>
    <dbReference type="NCBI Taxonomy" id="42251"/>
    <lineage>
        <taxon>Eukaryota</taxon>
        <taxon>Fungi</taxon>
        <taxon>Dikarya</taxon>
        <taxon>Ascomycota</taxon>
        <taxon>Pezizomycotina</taxon>
        <taxon>Pezizomycetes</taxon>
        <taxon>Pezizales</taxon>
        <taxon>Tuberaceae</taxon>
        <taxon>Tuber</taxon>
    </lineage>
</organism>
<dbReference type="AlphaFoldDB" id="A0A2T7A593"/>
<protein>
    <submittedName>
        <fullName evidence="1">Uncharacterized protein</fullName>
    </submittedName>
</protein>
<gene>
    <name evidence="1" type="ORF">B9Z19DRAFT_1061449</name>
</gene>
<dbReference type="Proteomes" id="UP000244722">
    <property type="component" value="Unassembled WGS sequence"/>
</dbReference>
<keyword evidence="2" id="KW-1185">Reference proteome</keyword>
<dbReference type="EMBL" id="NESQ01000020">
    <property type="protein sequence ID" value="PUU82904.1"/>
    <property type="molecule type" value="Genomic_DNA"/>
</dbReference>
<reference evidence="1 2" key="1">
    <citation type="submission" date="2017-04" db="EMBL/GenBank/DDBJ databases">
        <title>Draft genome sequence of Tuber borchii Vittad., a whitish edible truffle.</title>
        <authorList>
            <consortium name="DOE Joint Genome Institute"/>
            <person name="Murat C."/>
            <person name="Kuo A."/>
            <person name="Barry K.W."/>
            <person name="Clum A."/>
            <person name="Dockter R.B."/>
            <person name="Fauchery L."/>
            <person name="Iotti M."/>
            <person name="Kohler A."/>
            <person name="Labutti K."/>
            <person name="Lindquist E.A."/>
            <person name="Lipzen A."/>
            <person name="Ohm R.A."/>
            <person name="Wang M."/>
            <person name="Grigoriev I.V."/>
            <person name="Zambonelli A."/>
            <person name="Martin F.M."/>
        </authorList>
    </citation>
    <scope>NUCLEOTIDE SEQUENCE [LARGE SCALE GENOMIC DNA]</scope>
    <source>
        <strain evidence="1 2">Tbo3840</strain>
    </source>
</reference>
<evidence type="ECO:0000313" key="1">
    <source>
        <dbReference type="EMBL" id="PUU82904.1"/>
    </source>
</evidence>
<proteinExistence type="predicted"/>